<evidence type="ECO:0000256" key="1">
    <source>
        <dbReference type="ARBA" id="ARBA00023002"/>
    </source>
</evidence>
<dbReference type="InterPro" id="IPR036661">
    <property type="entry name" value="Luciferase-like_sf"/>
</dbReference>
<accession>A0A7H8T2U2</accession>
<dbReference type="SUPFAM" id="SSF51679">
    <property type="entry name" value="Bacterial luciferase-like"/>
    <property type="match status" value="1"/>
</dbReference>
<proteinExistence type="predicted"/>
<dbReference type="Pfam" id="PF00296">
    <property type="entry name" value="Bac_luciferase"/>
    <property type="match status" value="1"/>
</dbReference>
<dbReference type="Proteomes" id="UP000509418">
    <property type="component" value="Chromosome"/>
</dbReference>
<dbReference type="Gene3D" id="3.20.20.30">
    <property type="entry name" value="Luciferase-like domain"/>
    <property type="match status" value="1"/>
</dbReference>
<keyword evidence="1" id="KW-0560">Oxidoreductase</keyword>
<dbReference type="RefSeq" id="WP_176574667.1">
    <property type="nucleotide sequence ID" value="NZ_CBDRGH010000066.1"/>
</dbReference>
<dbReference type="InterPro" id="IPR050564">
    <property type="entry name" value="F420-G6PD/mer"/>
</dbReference>
<dbReference type="PANTHER" id="PTHR43244">
    <property type="match status" value="1"/>
</dbReference>
<dbReference type="AlphaFoldDB" id="A0A7H8T2U2"/>
<dbReference type="PANTHER" id="PTHR43244:SF1">
    <property type="entry name" value="5,10-METHYLENETETRAHYDROMETHANOPTERIN REDUCTASE"/>
    <property type="match status" value="1"/>
</dbReference>
<gene>
    <name evidence="3" type="ORF">HUT05_08115</name>
</gene>
<sequence>MEINSLFPPSLATPDHIVLAEELGFKSAWIYDVPVSFADTGITLAAAAARTKSIRLGVSVFTPHLRHLTMNAALIAHLATIAPGRFDAAIGAGFSSAAYLARKPAKWAEIEEYVTALRTLLAGGEVDWEGAVVSLMHSPVTGITFPVEVPLWIAAHGPKGYATARRLGAGVITNTRHGHNPVPIDGLCALTFGGTVLDEGETYDSPRVIEAAGPNAAMALHLGEQGPLAGTDEARGYAQAIAAVDVRRQHLETHRGHLIDFNKLDRPFVTGEVIRRGSRSGTALEIATQLRRMEEAGATAVFYQPGGPDIPRELRAFREAAELRHQIPALPVPEPAADQEVQHA</sequence>
<evidence type="ECO:0000313" key="4">
    <source>
        <dbReference type="Proteomes" id="UP000509418"/>
    </source>
</evidence>
<dbReference type="InterPro" id="IPR011251">
    <property type="entry name" value="Luciferase-like_dom"/>
</dbReference>
<evidence type="ECO:0000313" key="3">
    <source>
        <dbReference type="EMBL" id="QKZ17318.1"/>
    </source>
</evidence>
<evidence type="ECO:0000259" key="2">
    <source>
        <dbReference type="Pfam" id="PF00296"/>
    </source>
</evidence>
<name>A0A7H8T2U2_STRCX</name>
<organism evidence="3 4">
    <name type="scientific">Streptomyces chartreusis</name>
    <dbReference type="NCBI Taxonomy" id="1969"/>
    <lineage>
        <taxon>Bacteria</taxon>
        <taxon>Bacillati</taxon>
        <taxon>Actinomycetota</taxon>
        <taxon>Actinomycetes</taxon>
        <taxon>Kitasatosporales</taxon>
        <taxon>Streptomycetaceae</taxon>
        <taxon>Streptomyces</taxon>
    </lineage>
</organism>
<keyword evidence="4" id="KW-1185">Reference proteome</keyword>
<feature type="domain" description="Luciferase-like" evidence="2">
    <location>
        <begin position="15"/>
        <end position="175"/>
    </location>
</feature>
<dbReference type="GO" id="GO:0016705">
    <property type="term" value="F:oxidoreductase activity, acting on paired donors, with incorporation or reduction of molecular oxygen"/>
    <property type="evidence" value="ECO:0007669"/>
    <property type="project" value="InterPro"/>
</dbReference>
<dbReference type="EMBL" id="CP056041">
    <property type="protein sequence ID" value="QKZ17318.1"/>
    <property type="molecule type" value="Genomic_DNA"/>
</dbReference>
<protein>
    <submittedName>
        <fullName evidence="3">LLM class flavin-dependent oxidoreductase</fullName>
    </submittedName>
</protein>
<reference evidence="3 4" key="1">
    <citation type="submission" date="2020-06" db="EMBL/GenBank/DDBJ databases">
        <title>Genome mining for natural products.</title>
        <authorList>
            <person name="Zhang B."/>
            <person name="Shi J."/>
            <person name="Ge H."/>
        </authorList>
    </citation>
    <scope>NUCLEOTIDE SEQUENCE [LARGE SCALE GENOMIC DNA]</scope>
    <source>
        <strain evidence="3 4">NA02069</strain>
    </source>
</reference>